<evidence type="ECO:0000313" key="2">
    <source>
        <dbReference type="EMBL" id="MBK1817411.1"/>
    </source>
</evidence>
<organism evidence="2 3">
    <name type="scientific">Luteolibacter yonseiensis</name>
    <dbReference type="NCBI Taxonomy" id="1144680"/>
    <lineage>
        <taxon>Bacteria</taxon>
        <taxon>Pseudomonadati</taxon>
        <taxon>Verrucomicrobiota</taxon>
        <taxon>Verrucomicrobiia</taxon>
        <taxon>Verrucomicrobiales</taxon>
        <taxon>Verrucomicrobiaceae</taxon>
        <taxon>Luteolibacter</taxon>
    </lineage>
</organism>
<name>A0A934R729_9BACT</name>
<dbReference type="InterPro" id="IPR036410">
    <property type="entry name" value="HSP_DnaJ_Cys-rich_dom_sf"/>
</dbReference>
<dbReference type="SUPFAM" id="SSF57938">
    <property type="entry name" value="DnaJ/Hsp40 cysteine-rich domain"/>
    <property type="match status" value="1"/>
</dbReference>
<comment type="caution">
    <text evidence="2">The sequence shown here is derived from an EMBL/GenBank/DDBJ whole genome shotgun (WGS) entry which is preliminary data.</text>
</comment>
<sequence length="220" mass="23893">MQWYYCRDGQTVEGPIILDDLVRLFSDGKLTPDTMVAAEGEQEWRALKSVIPVSSTVPPPLPQQVDYVAKLLSVTVSLLGWFSQLKFRWRLALVGLALLALFSVFKSHEPSSETVRGNSGSERMTEEESEAMYRKAMATLPNKQHTCTVCGGTGEVANTTVRPRTGLTGSSEGQCDTCHGNGSFRTPSGYDAVCPTCGGLGGRKTTTCRSCQGRGYVLGW</sequence>
<evidence type="ECO:0000313" key="3">
    <source>
        <dbReference type="Proteomes" id="UP000600139"/>
    </source>
</evidence>
<dbReference type="Proteomes" id="UP000600139">
    <property type="component" value="Unassembled WGS sequence"/>
</dbReference>
<dbReference type="CDD" id="cd10719">
    <property type="entry name" value="DnaJ_zf"/>
    <property type="match status" value="1"/>
</dbReference>
<feature type="domain" description="GYF" evidence="1">
    <location>
        <begin position="3"/>
        <end position="50"/>
    </location>
</feature>
<dbReference type="AlphaFoldDB" id="A0A934R729"/>
<gene>
    <name evidence="2" type="ORF">JIN84_17455</name>
</gene>
<proteinExistence type="predicted"/>
<dbReference type="EMBL" id="JAENIK010000012">
    <property type="protein sequence ID" value="MBK1817411.1"/>
    <property type="molecule type" value="Genomic_DNA"/>
</dbReference>
<reference evidence="2" key="1">
    <citation type="submission" date="2021-01" db="EMBL/GenBank/DDBJ databases">
        <title>Modified the classification status of verrucomicrobia.</title>
        <authorList>
            <person name="Feng X."/>
        </authorList>
    </citation>
    <scope>NUCLEOTIDE SEQUENCE</scope>
    <source>
        <strain evidence="2">JCM 18052</strain>
    </source>
</reference>
<dbReference type="Pfam" id="PF14237">
    <property type="entry name" value="GYF_2"/>
    <property type="match status" value="1"/>
</dbReference>
<dbReference type="InterPro" id="IPR025640">
    <property type="entry name" value="GYF_2"/>
</dbReference>
<dbReference type="Gene3D" id="2.10.230.10">
    <property type="entry name" value="Heat shock protein DnaJ, cysteine-rich domain"/>
    <property type="match status" value="1"/>
</dbReference>
<keyword evidence="3" id="KW-1185">Reference proteome</keyword>
<evidence type="ECO:0000259" key="1">
    <source>
        <dbReference type="Pfam" id="PF14237"/>
    </source>
</evidence>
<accession>A0A934R729</accession>
<dbReference type="GO" id="GO:0031072">
    <property type="term" value="F:heat shock protein binding"/>
    <property type="evidence" value="ECO:0007669"/>
    <property type="project" value="InterPro"/>
</dbReference>
<dbReference type="GO" id="GO:0051082">
    <property type="term" value="F:unfolded protein binding"/>
    <property type="evidence" value="ECO:0007669"/>
    <property type="project" value="InterPro"/>
</dbReference>
<dbReference type="InterPro" id="IPR001305">
    <property type="entry name" value="HSP_DnaJ_Cys-rich_dom"/>
</dbReference>
<protein>
    <submittedName>
        <fullName evidence="2">DUF4339 domain-containing protein</fullName>
    </submittedName>
</protein>